<evidence type="ECO:0000256" key="10">
    <source>
        <dbReference type="ARBA" id="ARBA00047936"/>
    </source>
</evidence>
<evidence type="ECO:0000259" key="12">
    <source>
        <dbReference type="PROSITE" id="PS50893"/>
    </source>
</evidence>
<dbReference type="InterPro" id="IPR017871">
    <property type="entry name" value="ABC_transporter-like_CS"/>
</dbReference>
<comment type="similarity">
    <text evidence="6">Belongs to the ABC transporter superfamily. Sulfate/tungstate importer (TC 3.A.1.6) family.</text>
</comment>
<dbReference type="EMBL" id="CP038631">
    <property type="protein sequence ID" value="QCC45552.1"/>
    <property type="molecule type" value="Genomic_DNA"/>
</dbReference>
<dbReference type="InterPro" id="IPR003439">
    <property type="entry name" value="ABC_transporter-like_ATP-bd"/>
</dbReference>
<keyword evidence="2" id="KW-0813">Transport</keyword>
<dbReference type="Proteomes" id="UP000323075">
    <property type="component" value="Unassembled WGS sequence"/>
</dbReference>
<sequence length="374" mass="39191">MTARAGAETPPSGGGHDDGEAAALVRLDGVRKTYGDTTAVADLTLTLRRNELFTLVGPSGCGKTTTLRLISGFESPTEGTIRINGEPATGVPPERRDTNLVFQQHALFSHMSVAENVGYGLEKDPDVGADEVARRVESALDLVNLTESGERSPGALSGGQQQRVALARALVNEPAVLLLDEPLSSLDRTLRKQMQAELRRLSDAVEGSFCYVTHDQELAMAVSDRIGVMRDGELVQVGTPAAVYRNPASPFVASFIGDTTLVDGTVEPAAGGAPTLTVGDWVTVPVATDATGTVTASIRPEMVARTDDAAADHAFEAVVRERTFQGEAVRYRLAPVGAAEGVTLAASIRDTDAPLSAGERVTAAITGDPVVFDA</sequence>
<dbReference type="Pfam" id="PF08402">
    <property type="entry name" value="TOBE_2"/>
    <property type="match status" value="1"/>
</dbReference>
<comment type="subcellular location">
    <subcellularLocation>
        <location evidence="1">Cell membrane</location>
        <topology evidence="1">Peripheral membrane protein</topology>
    </subcellularLocation>
</comment>
<reference evidence="13 15" key="1">
    <citation type="journal article" date="2019" name="Microbiol. Resour. Announc.">
        <title>The Genome Sequence of the Halobacterium salinarum Type Strain Is Closely Related to That of Laboratory Strains NRC-1 and R1.</title>
        <authorList>
            <person name="Pfeiffer F."/>
            <person name="Marchfelder A."/>
            <person name="Habermann B."/>
            <person name="Dyall-Smith M.L."/>
        </authorList>
    </citation>
    <scope>NUCLEOTIDE SEQUENCE [LARGE SCALE GENOMIC DNA]</scope>
    <source>
        <strain evidence="13">91-R6</strain>
        <strain evidence="15">ATCC 33171 / DSM 3754 / JCM 8978 / NBRC 102687 / NCIMB 764 / 91-R6</strain>
    </source>
</reference>
<dbReference type="GO" id="GO:0043190">
    <property type="term" value="C:ATP-binding cassette (ABC) transporter complex"/>
    <property type="evidence" value="ECO:0007669"/>
    <property type="project" value="InterPro"/>
</dbReference>
<dbReference type="SMART" id="SM00382">
    <property type="entry name" value="AAA"/>
    <property type="match status" value="1"/>
</dbReference>
<evidence type="ECO:0000313" key="16">
    <source>
        <dbReference type="Proteomes" id="UP000323075"/>
    </source>
</evidence>
<evidence type="ECO:0000256" key="11">
    <source>
        <dbReference type="ARBA" id="ARBA00057369"/>
    </source>
</evidence>
<evidence type="ECO:0000256" key="6">
    <source>
        <dbReference type="ARBA" id="ARBA00038307"/>
    </source>
</evidence>
<evidence type="ECO:0000256" key="3">
    <source>
        <dbReference type="ARBA" id="ARBA00022505"/>
    </source>
</evidence>
<accession>A0A4D6GY54</accession>
<dbReference type="PROSITE" id="PS50893">
    <property type="entry name" value="ABC_TRANSPORTER_2"/>
    <property type="match status" value="1"/>
</dbReference>
<dbReference type="PANTHER" id="PTHR42781:SF4">
    <property type="entry name" value="SPERMIDINE_PUTRESCINE IMPORT ATP-BINDING PROTEIN POTA"/>
    <property type="match status" value="1"/>
</dbReference>
<evidence type="ECO:0000256" key="1">
    <source>
        <dbReference type="ARBA" id="ARBA00004202"/>
    </source>
</evidence>
<evidence type="ECO:0000256" key="9">
    <source>
        <dbReference type="ARBA" id="ARBA00041133"/>
    </source>
</evidence>
<comment type="function">
    <text evidence="11">Part of the ABC transporter complex WtpABC involved in molybdate/tungstate import. Responsible for energy coupling to the transport system.</text>
</comment>
<comment type="catalytic activity">
    <reaction evidence="10">
        <text>tungstate(in) + ATP + H2O = tungstate(out) + ADP + phosphate + H(+)</text>
        <dbReference type="Rhea" id="RHEA:35027"/>
        <dbReference type="ChEBI" id="CHEBI:15377"/>
        <dbReference type="ChEBI" id="CHEBI:15378"/>
        <dbReference type="ChEBI" id="CHEBI:30616"/>
        <dbReference type="ChEBI" id="CHEBI:43474"/>
        <dbReference type="ChEBI" id="CHEBI:46502"/>
        <dbReference type="ChEBI" id="CHEBI:456216"/>
        <dbReference type="EC" id="7.3.2.6"/>
    </reaction>
</comment>
<dbReference type="SUPFAM" id="SSF50331">
    <property type="entry name" value="MOP-like"/>
    <property type="match status" value="1"/>
</dbReference>
<evidence type="ECO:0000313" key="15">
    <source>
        <dbReference type="Proteomes" id="UP000296216"/>
    </source>
</evidence>
<dbReference type="InterPro" id="IPR013611">
    <property type="entry name" value="Transp-assoc_OB_typ2"/>
</dbReference>
<keyword evidence="3" id="KW-0500">Molybdenum</keyword>
<dbReference type="AlphaFoldDB" id="A0A4D6GY54"/>
<evidence type="ECO:0000256" key="5">
    <source>
        <dbReference type="ARBA" id="ARBA00022840"/>
    </source>
</evidence>
<evidence type="ECO:0000256" key="4">
    <source>
        <dbReference type="ARBA" id="ARBA00022741"/>
    </source>
</evidence>
<dbReference type="Gene3D" id="3.40.50.300">
    <property type="entry name" value="P-loop containing nucleotide triphosphate hydrolases"/>
    <property type="match status" value="1"/>
</dbReference>
<evidence type="ECO:0000313" key="14">
    <source>
        <dbReference type="EMBL" id="TYO81818.1"/>
    </source>
</evidence>
<dbReference type="Proteomes" id="UP000296216">
    <property type="component" value="Chromosome"/>
</dbReference>
<reference evidence="13" key="3">
    <citation type="journal article" name="MicrobiologyOpen">
        <title>Whole-genome comparison between the type strain of Halobacterium salinarum (DSM 3754(T)) and the laboratory strains R1 and NRC-1.</title>
        <authorList>
            <person name="Pfeiffer F."/>
            <person name="Losensky G."/>
            <person name="Marchfelder A."/>
            <person name="Habermann B."/>
            <person name="Dyall-Smith M."/>
        </authorList>
    </citation>
    <scope>NUCLEOTIDE SEQUENCE</scope>
    <source>
        <strain evidence="13">91-R6</strain>
    </source>
</reference>
<dbReference type="PANTHER" id="PTHR42781">
    <property type="entry name" value="SPERMIDINE/PUTRESCINE IMPORT ATP-BINDING PROTEIN POTA"/>
    <property type="match status" value="1"/>
</dbReference>
<evidence type="ECO:0000256" key="7">
    <source>
        <dbReference type="ARBA" id="ARBA00038781"/>
    </source>
</evidence>
<keyword evidence="4" id="KW-0547">Nucleotide-binding</keyword>
<comment type="subunit">
    <text evidence="7">The complex is composed of two ATP-binding proteins (WtpC), two transmembrane proteins (WtpB) and a solute-binding protein (WtpA).</text>
</comment>
<dbReference type="InterPro" id="IPR027417">
    <property type="entry name" value="P-loop_NTPase"/>
</dbReference>
<dbReference type="EMBL" id="VRYN01000001">
    <property type="protein sequence ID" value="TYO81818.1"/>
    <property type="molecule type" value="Genomic_DNA"/>
</dbReference>
<evidence type="ECO:0000256" key="2">
    <source>
        <dbReference type="ARBA" id="ARBA00022448"/>
    </source>
</evidence>
<dbReference type="EC" id="7.3.2.6" evidence="8"/>
<name>A0A4D6GY54_HALS9</name>
<dbReference type="FunFam" id="3.40.50.300:FF:000425">
    <property type="entry name" value="Probable ABC transporter, ATP-binding subunit"/>
    <property type="match status" value="1"/>
</dbReference>
<reference evidence="14 16" key="2">
    <citation type="submission" date="2019-07" db="EMBL/GenBank/DDBJ databases">
        <title>Genomic Encyclopedia of Archaeal and Bacterial Type Strains, Phase II (KMG-II): from individual species to whole genera.</title>
        <authorList>
            <person name="Goeker M."/>
        </authorList>
    </citation>
    <scope>NUCLEOTIDE SEQUENCE [LARGE SCALE GENOMIC DNA]</scope>
    <source>
        <strain evidence="14 16">DSM 3754</strain>
    </source>
</reference>
<keyword evidence="5 13" id="KW-0067">ATP-binding</keyword>
<dbReference type="GeneID" id="68694491"/>
<feature type="domain" description="ABC transporter" evidence="12">
    <location>
        <begin position="25"/>
        <end position="256"/>
    </location>
</feature>
<dbReference type="Gene3D" id="2.40.50.100">
    <property type="match status" value="1"/>
</dbReference>
<dbReference type="InterPro" id="IPR050093">
    <property type="entry name" value="ABC_SmlMolc_Importer"/>
</dbReference>
<gene>
    <name evidence="14" type="ORF">APQ99_00328</name>
    <name evidence="13" type="ORF">HBSAL_09540</name>
</gene>
<dbReference type="RefSeq" id="WP_010903370.1">
    <property type="nucleotide sequence ID" value="NZ_VRYN01000001.1"/>
</dbReference>
<protein>
    <recommendedName>
        <fullName evidence="9">Molybdate/tungstate import ATP-binding protein WtpC</fullName>
        <ecNumber evidence="8">7.3.2.6</ecNumber>
    </recommendedName>
</protein>
<dbReference type="GO" id="GO:0016887">
    <property type="term" value="F:ATP hydrolysis activity"/>
    <property type="evidence" value="ECO:0007669"/>
    <property type="project" value="InterPro"/>
</dbReference>
<evidence type="ECO:0000256" key="8">
    <source>
        <dbReference type="ARBA" id="ARBA00039025"/>
    </source>
</evidence>
<dbReference type="InterPro" id="IPR003593">
    <property type="entry name" value="AAA+_ATPase"/>
</dbReference>
<dbReference type="Pfam" id="PF00005">
    <property type="entry name" value="ABC_tran"/>
    <property type="match status" value="1"/>
</dbReference>
<dbReference type="InterPro" id="IPR008995">
    <property type="entry name" value="Mo/tungstate-bd_C_term_dom"/>
</dbReference>
<dbReference type="PROSITE" id="PS00211">
    <property type="entry name" value="ABC_TRANSPORTER_1"/>
    <property type="match status" value="1"/>
</dbReference>
<dbReference type="GO" id="GO:0005524">
    <property type="term" value="F:ATP binding"/>
    <property type="evidence" value="ECO:0007669"/>
    <property type="project" value="UniProtKB-KW"/>
</dbReference>
<organism evidence="13 15">
    <name type="scientific">Halobacterium salinarum (strain ATCC 33171 / DSM 3754 / JCM 8978 / NBRC 102687 / NCIMB 764 / 91-R6)</name>
    <dbReference type="NCBI Taxonomy" id="2597657"/>
    <lineage>
        <taxon>Archaea</taxon>
        <taxon>Methanobacteriati</taxon>
        <taxon>Methanobacteriota</taxon>
        <taxon>Stenosarchaea group</taxon>
        <taxon>Halobacteria</taxon>
        <taxon>Halobacteriales</taxon>
        <taxon>Halobacteriaceae</taxon>
        <taxon>Halobacterium</taxon>
    </lineage>
</organism>
<dbReference type="SUPFAM" id="SSF52540">
    <property type="entry name" value="P-loop containing nucleoside triphosphate hydrolases"/>
    <property type="match status" value="1"/>
</dbReference>
<dbReference type="GO" id="GO:1901238">
    <property type="term" value="F:ABC-type tungstate transporter activity"/>
    <property type="evidence" value="ECO:0007669"/>
    <property type="project" value="UniProtKB-EC"/>
</dbReference>
<proteinExistence type="inferred from homology"/>
<evidence type="ECO:0000313" key="13">
    <source>
        <dbReference type="EMBL" id="QCC45552.1"/>
    </source>
</evidence>